<evidence type="ECO:0000313" key="1">
    <source>
        <dbReference type="EMBL" id="SOK59185.1"/>
    </source>
</evidence>
<name>A0A2C9CZI6_9CAUD</name>
<accession>A0A2C9CZI6</accession>
<protein>
    <submittedName>
        <fullName evidence="1">Uncharacterized protein</fullName>
    </submittedName>
</protein>
<organism evidence="1 2">
    <name type="scientific">Yersinia phage fHe-Yen9-03</name>
    <dbReference type="NCBI Taxonomy" id="2052743"/>
    <lineage>
        <taxon>Viruses</taxon>
        <taxon>Duplodnaviria</taxon>
        <taxon>Heunggongvirae</taxon>
        <taxon>Uroviricota</taxon>
        <taxon>Caudoviricetes</taxon>
        <taxon>Eneladusvirus</taxon>
        <taxon>Eneladusvirus Yen904</taxon>
    </lineage>
</organism>
<dbReference type="EMBL" id="LT960552">
    <property type="protein sequence ID" value="SOK59185.1"/>
    <property type="molecule type" value="Genomic_DNA"/>
</dbReference>
<gene>
    <name evidence="1" type="primary">g377</name>
</gene>
<proteinExistence type="predicted"/>
<reference evidence="2" key="1">
    <citation type="submission" date="2017-10" db="EMBL/GenBank/DDBJ databases">
        <authorList>
            <person name="Skurnik M."/>
        </authorList>
    </citation>
    <scope>NUCLEOTIDE SEQUENCE [LARGE SCALE GENOMIC DNA]</scope>
    <source>
        <strain evidence="2">fHe-Yen9-03</strain>
    </source>
</reference>
<evidence type="ECO:0000313" key="2">
    <source>
        <dbReference type="Proteomes" id="UP000241364"/>
    </source>
</evidence>
<sequence length="173" mass="19931">MSTSCYSYVGPMILIPEKNVDVEQRCCINSDCFKKCHVTDANFCPLCSERVGISINSVPVIDHYKWYMNWQDIPGIDRHIAGVALSENMTPDELHCAFEDFFTTIDNHIVHEKYCYKIDDFTGDDCVQFTPKSLSDMCDEYRNDDLVKLFIKVLSLTLQENVDVFCGHKLYSL</sequence>
<dbReference type="Proteomes" id="UP000241364">
    <property type="component" value="Chromosome i"/>
</dbReference>